<feature type="transmembrane region" description="Helical" evidence="4">
    <location>
        <begin position="238"/>
        <end position="257"/>
    </location>
</feature>
<organism evidence="6 7">
    <name type="scientific">Hydrogenivirga caldilitoris</name>
    <dbReference type="NCBI Taxonomy" id="246264"/>
    <lineage>
        <taxon>Bacteria</taxon>
        <taxon>Pseudomonadati</taxon>
        <taxon>Aquificota</taxon>
        <taxon>Aquificia</taxon>
        <taxon>Aquificales</taxon>
        <taxon>Aquificaceae</taxon>
        <taxon>Hydrogenivirga</taxon>
    </lineage>
</organism>
<dbReference type="InterPro" id="IPR003782">
    <property type="entry name" value="SCO1/SenC"/>
</dbReference>
<feature type="binding site" evidence="2">
    <location>
        <position position="86"/>
    </location>
    <ligand>
        <name>Cu cation</name>
        <dbReference type="ChEBI" id="CHEBI:23378"/>
    </ligand>
</feature>
<evidence type="ECO:0000313" key="7">
    <source>
        <dbReference type="Proteomes" id="UP000267841"/>
    </source>
</evidence>
<keyword evidence="5" id="KW-0732">Signal</keyword>
<sequence length="267" mass="30088">MIKALFAVLLLSTCMTFAEAVGANNALRKDFFDPELLKIDTSKYLGNYVSNTEVVLERGERVKLYELLKGKPTVLLFSYYTCEGSCPIRIDNLNRLIKRSDSLLNRDFRVLVLSFDEKDNLETLKKFKESHGPFTSQWVFGLIPKENIETLTNSVGFRFFFSERDKTFVHTNVYVFLAPDGRITRYLFGINPAERDVRIALAEAEGGRISTNSVVDLALLVCYTYDPSRSAFVVNPTIIFGGVGFAALGSVVMLAFISSKLVKREVQ</sequence>
<dbReference type="InterPro" id="IPR036249">
    <property type="entry name" value="Thioredoxin-like_sf"/>
</dbReference>
<evidence type="ECO:0000256" key="5">
    <source>
        <dbReference type="SAM" id="SignalP"/>
    </source>
</evidence>
<feature type="signal peptide" evidence="5">
    <location>
        <begin position="1"/>
        <end position="20"/>
    </location>
</feature>
<evidence type="ECO:0000256" key="1">
    <source>
        <dbReference type="ARBA" id="ARBA00010996"/>
    </source>
</evidence>
<evidence type="ECO:0000256" key="2">
    <source>
        <dbReference type="PIRSR" id="PIRSR603782-1"/>
    </source>
</evidence>
<evidence type="ECO:0000256" key="3">
    <source>
        <dbReference type="PIRSR" id="PIRSR603782-2"/>
    </source>
</evidence>
<protein>
    <submittedName>
        <fullName evidence="6">Protein SCO1/2</fullName>
    </submittedName>
</protein>
<keyword evidence="2" id="KW-0479">Metal-binding</keyword>
<dbReference type="RefSeq" id="WP_121012458.1">
    <property type="nucleotide sequence ID" value="NZ_RCCJ01000001.1"/>
</dbReference>
<dbReference type="PANTHER" id="PTHR12151">
    <property type="entry name" value="ELECTRON TRANSPORT PROTIN SCO1/SENC FAMILY MEMBER"/>
    <property type="match status" value="1"/>
</dbReference>
<evidence type="ECO:0000256" key="4">
    <source>
        <dbReference type="SAM" id="Phobius"/>
    </source>
</evidence>
<accession>A0A497XSQ3</accession>
<feature type="binding site" evidence="2">
    <location>
        <position position="82"/>
    </location>
    <ligand>
        <name>Cu cation</name>
        <dbReference type="ChEBI" id="CHEBI:23378"/>
    </ligand>
</feature>
<keyword evidence="4" id="KW-0472">Membrane</keyword>
<dbReference type="OrthoDB" id="9786756at2"/>
<comment type="caution">
    <text evidence="6">The sequence shown here is derived from an EMBL/GenBank/DDBJ whole genome shotgun (WGS) entry which is preliminary data.</text>
</comment>
<dbReference type="Proteomes" id="UP000267841">
    <property type="component" value="Unassembled WGS sequence"/>
</dbReference>
<keyword evidence="2" id="KW-0186">Copper</keyword>
<dbReference type="CDD" id="cd02968">
    <property type="entry name" value="SCO"/>
    <property type="match status" value="1"/>
</dbReference>
<keyword evidence="7" id="KW-1185">Reference proteome</keyword>
<dbReference type="GO" id="GO:0046872">
    <property type="term" value="F:metal ion binding"/>
    <property type="evidence" value="ECO:0007669"/>
    <property type="project" value="UniProtKB-KW"/>
</dbReference>
<dbReference type="Pfam" id="PF02630">
    <property type="entry name" value="SCO1-SenC"/>
    <property type="match status" value="1"/>
</dbReference>
<keyword evidence="4" id="KW-1133">Transmembrane helix</keyword>
<dbReference type="PANTHER" id="PTHR12151:SF8">
    <property type="entry name" value="THIOREDOXIN DOMAIN-CONTAINING PROTEIN"/>
    <property type="match status" value="1"/>
</dbReference>
<comment type="similarity">
    <text evidence="1">Belongs to the SCO1/2 family.</text>
</comment>
<keyword evidence="4" id="KW-0812">Transmembrane</keyword>
<feature type="chain" id="PRO_5019865882" evidence="5">
    <location>
        <begin position="21"/>
        <end position="267"/>
    </location>
</feature>
<evidence type="ECO:0000313" key="6">
    <source>
        <dbReference type="EMBL" id="RLJ71291.1"/>
    </source>
</evidence>
<dbReference type="EMBL" id="RCCJ01000001">
    <property type="protein sequence ID" value="RLJ71291.1"/>
    <property type="molecule type" value="Genomic_DNA"/>
</dbReference>
<proteinExistence type="inferred from homology"/>
<reference evidence="6 7" key="1">
    <citation type="submission" date="2018-10" db="EMBL/GenBank/DDBJ databases">
        <title>Genomic Encyclopedia of Archaeal and Bacterial Type Strains, Phase II (KMG-II): from individual species to whole genera.</title>
        <authorList>
            <person name="Goeker M."/>
        </authorList>
    </citation>
    <scope>NUCLEOTIDE SEQUENCE [LARGE SCALE GENOMIC DNA]</scope>
    <source>
        <strain evidence="6 7">DSM 16510</strain>
    </source>
</reference>
<keyword evidence="3" id="KW-1015">Disulfide bond</keyword>
<gene>
    <name evidence="6" type="ORF">BCF55_1590</name>
</gene>
<feature type="binding site" evidence="2">
    <location>
        <position position="170"/>
    </location>
    <ligand>
        <name>Cu cation</name>
        <dbReference type="ChEBI" id="CHEBI:23378"/>
    </ligand>
</feature>
<feature type="disulfide bond" description="Redox-active" evidence="3">
    <location>
        <begin position="82"/>
        <end position="86"/>
    </location>
</feature>
<dbReference type="SUPFAM" id="SSF52833">
    <property type="entry name" value="Thioredoxin-like"/>
    <property type="match status" value="1"/>
</dbReference>
<dbReference type="Gene3D" id="3.40.30.10">
    <property type="entry name" value="Glutaredoxin"/>
    <property type="match status" value="1"/>
</dbReference>
<name>A0A497XSQ3_9AQUI</name>
<dbReference type="AlphaFoldDB" id="A0A497XSQ3"/>